<evidence type="ECO:0000313" key="1">
    <source>
        <dbReference type="EMBL" id="MCY1077910.1"/>
    </source>
</evidence>
<reference evidence="1 2" key="1">
    <citation type="submission" date="2022-11" db="EMBL/GenBank/DDBJ databases">
        <title>Minimal conservation of predation-associated metabolite biosynthetic gene clusters underscores biosynthetic potential of Myxococcota including descriptions for ten novel species: Archangium lansinium sp. nov., Myxococcus landrumus sp. nov., Nannocystis bai.</title>
        <authorList>
            <person name="Ahearne A."/>
            <person name="Stevens C."/>
            <person name="Phillips K."/>
        </authorList>
    </citation>
    <scope>NUCLEOTIDE SEQUENCE [LARGE SCALE GENOMIC DNA]</scope>
    <source>
        <strain evidence="1 2">MIWBW</strain>
    </source>
</reference>
<name>A0ABT4A8C9_9BACT</name>
<evidence type="ECO:0000313" key="2">
    <source>
        <dbReference type="Proteomes" id="UP001207654"/>
    </source>
</evidence>
<dbReference type="Proteomes" id="UP001207654">
    <property type="component" value="Unassembled WGS sequence"/>
</dbReference>
<gene>
    <name evidence="1" type="ORF">OV287_25905</name>
</gene>
<sequence length="43" mass="4737">MSRVGVPLLADGEFWRAARFFATPPMGRVDSAVFYFISEVEGG</sequence>
<proteinExistence type="predicted"/>
<comment type="caution">
    <text evidence="1">The sequence shown here is derived from an EMBL/GenBank/DDBJ whole genome shotgun (WGS) entry which is preliminary data.</text>
</comment>
<accession>A0ABT4A8C9</accession>
<protein>
    <submittedName>
        <fullName evidence="1">Uncharacterized protein</fullName>
    </submittedName>
</protein>
<dbReference type="RefSeq" id="WP_267536716.1">
    <property type="nucleotide sequence ID" value="NZ_JAPNKA010000001.1"/>
</dbReference>
<keyword evidence="2" id="KW-1185">Reference proteome</keyword>
<dbReference type="EMBL" id="JAPNKA010000001">
    <property type="protein sequence ID" value="MCY1077910.1"/>
    <property type="molecule type" value="Genomic_DNA"/>
</dbReference>
<organism evidence="1 2">
    <name type="scientific">Archangium lansingense</name>
    <dbReference type="NCBI Taxonomy" id="2995310"/>
    <lineage>
        <taxon>Bacteria</taxon>
        <taxon>Pseudomonadati</taxon>
        <taxon>Myxococcota</taxon>
        <taxon>Myxococcia</taxon>
        <taxon>Myxococcales</taxon>
        <taxon>Cystobacterineae</taxon>
        <taxon>Archangiaceae</taxon>
        <taxon>Archangium</taxon>
    </lineage>
</organism>